<dbReference type="RefSeq" id="WP_020646697.1">
    <property type="nucleotide sequence ID" value="NZ_QHHU01000036.1"/>
</dbReference>
<dbReference type="OrthoDB" id="3618919at2"/>
<proteinExistence type="predicted"/>
<comment type="caution">
    <text evidence="1">The sequence shown here is derived from an EMBL/GenBank/DDBJ whole genome shotgun (WGS) entry which is preliminary data.</text>
</comment>
<reference evidence="1 2" key="1">
    <citation type="submission" date="2018-05" db="EMBL/GenBank/DDBJ databases">
        <title>Evolution of GPA BGCs.</title>
        <authorList>
            <person name="Waglechner N."/>
            <person name="Wright G.D."/>
        </authorList>
    </citation>
    <scope>NUCLEOTIDE SEQUENCE [LARGE SCALE GENOMIC DNA]</scope>
    <source>
        <strain evidence="1 2">DSM 5908</strain>
    </source>
</reference>
<dbReference type="AlphaFoldDB" id="A0A428WDF0"/>
<name>A0A428WDF0_AMYBA</name>
<evidence type="ECO:0000313" key="2">
    <source>
        <dbReference type="Proteomes" id="UP000286716"/>
    </source>
</evidence>
<organism evidence="1 2">
    <name type="scientific">Amycolatopsis balhimycina DSM 5908</name>
    <dbReference type="NCBI Taxonomy" id="1081091"/>
    <lineage>
        <taxon>Bacteria</taxon>
        <taxon>Bacillati</taxon>
        <taxon>Actinomycetota</taxon>
        <taxon>Actinomycetes</taxon>
        <taxon>Pseudonocardiales</taxon>
        <taxon>Pseudonocardiaceae</taxon>
        <taxon>Amycolatopsis</taxon>
    </lineage>
</organism>
<dbReference type="EMBL" id="QHHU01000036">
    <property type="protein sequence ID" value="RSM41088.1"/>
    <property type="molecule type" value="Genomic_DNA"/>
</dbReference>
<gene>
    <name evidence="1" type="ORF">DMA12_25365</name>
</gene>
<sequence>MTTPPTELALARQRRVHEFLTARGWHLDGDSDPGEAWFADDPTAGWLYPATFGGQHINEVADATPVRLQSYFTFGDDGDEVFTVVAAGNLRGSGCAEHDTGERIFPLTAGGTVDLGPIAPLLDTLEPRARYLDPRALIECLYFGPCKR</sequence>
<evidence type="ECO:0000313" key="1">
    <source>
        <dbReference type="EMBL" id="RSM41088.1"/>
    </source>
</evidence>
<keyword evidence="2" id="KW-1185">Reference proteome</keyword>
<dbReference type="Proteomes" id="UP000286716">
    <property type="component" value="Unassembled WGS sequence"/>
</dbReference>
<accession>A0A428WDF0</accession>
<protein>
    <submittedName>
        <fullName evidence="1">Uncharacterized protein</fullName>
    </submittedName>
</protein>